<evidence type="ECO:0000313" key="1">
    <source>
        <dbReference type="EMBL" id="CAG8655473.1"/>
    </source>
</evidence>
<evidence type="ECO:0000313" key="2">
    <source>
        <dbReference type="Proteomes" id="UP000789901"/>
    </source>
</evidence>
<dbReference type="Proteomes" id="UP000789901">
    <property type="component" value="Unassembled WGS sequence"/>
</dbReference>
<sequence>KNLLNHSKHINTQASKFTKNNVEALRVNFQPAFEDFVIPNEKSEDFPENYILYLSKINRDMLDKFLKLLTLFVRKLSNIGEIARYCVIFLPECNKKDLIRKEFSDDEWNALENTFSKSYVLTTPDFVVKKRKKYLWLLQNLQNIDSRNGYGEMQIAGEILACGDENIHETGEISDQVLFAVCFISTYVTFYKAEIPENIGMSLA</sequence>
<name>A0ABN7UTC8_GIGMA</name>
<dbReference type="EMBL" id="CAJVQB010005196">
    <property type="protein sequence ID" value="CAG8655473.1"/>
    <property type="molecule type" value="Genomic_DNA"/>
</dbReference>
<accession>A0ABN7UTC8</accession>
<comment type="caution">
    <text evidence="1">The sequence shown here is derived from an EMBL/GenBank/DDBJ whole genome shotgun (WGS) entry which is preliminary data.</text>
</comment>
<organism evidence="1 2">
    <name type="scientific">Gigaspora margarita</name>
    <dbReference type="NCBI Taxonomy" id="4874"/>
    <lineage>
        <taxon>Eukaryota</taxon>
        <taxon>Fungi</taxon>
        <taxon>Fungi incertae sedis</taxon>
        <taxon>Mucoromycota</taxon>
        <taxon>Glomeromycotina</taxon>
        <taxon>Glomeromycetes</taxon>
        <taxon>Diversisporales</taxon>
        <taxon>Gigasporaceae</taxon>
        <taxon>Gigaspora</taxon>
    </lineage>
</organism>
<proteinExistence type="predicted"/>
<gene>
    <name evidence="1" type="ORF">GMARGA_LOCUS9587</name>
</gene>
<feature type="non-terminal residue" evidence="1">
    <location>
        <position position="1"/>
    </location>
</feature>
<keyword evidence="2" id="KW-1185">Reference proteome</keyword>
<reference evidence="1 2" key="1">
    <citation type="submission" date="2021-06" db="EMBL/GenBank/DDBJ databases">
        <authorList>
            <person name="Kallberg Y."/>
            <person name="Tangrot J."/>
            <person name="Rosling A."/>
        </authorList>
    </citation>
    <scope>NUCLEOTIDE SEQUENCE [LARGE SCALE GENOMIC DNA]</scope>
    <source>
        <strain evidence="1 2">120-4 pot B 10/14</strain>
    </source>
</reference>
<protein>
    <submittedName>
        <fullName evidence="1">2118_t:CDS:1</fullName>
    </submittedName>
</protein>